<gene>
    <name evidence="13" type="primary">Post-c1</name>
</gene>
<evidence type="ECO:0000256" key="9">
    <source>
        <dbReference type="PROSITE-ProRule" id="PRU00042"/>
    </source>
</evidence>
<evidence type="ECO:0000256" key="8">
    <source>
        <dbReference type="ARBA" id="ARBA00023242"/>
    </source>
</evidence>
<keyword evidence="10" id="KW-1133">Transmembrane helix</keyword>
<feature type="domain" description="C2H2-type" evidence="11">
    <location>
        <begin position="406"/>
        <end position="433"/>
    </location>
</feature>
<dbReference type="PROSITE" id="PS50805">
    <property type="entry name" value="KRAB"/>
    <property type="match status" value="1"/>
</dbReference>
<dbReference type="SUPFAM" id="SSF109640">
    <property type="entry name" value="KRAB domain (Kruppel-associated box)"/>
    <property type="match status" value="1"/>
</dbReference>
<evidence type="ECO:0000256" key="4">
    <source>
        <dbReference type="ARBA" id="ARBA00022771"/>
    </source>
</evidence>
<keyword evidence="10" id="KW-0472">Membrane</keyword>
<keyword evidence="7" id="KW-0804">Transcription</keyword>
<dbReference type="PROSITE" id="PS00028">
    <property type="entry name" value="ZINC_FINGER_C2H2_1"/>
    <property type="match status" value="5"/>
</dbReference>
<evidence type="ECO:0000259" key="12">
    <source>
        <dbReference type="PROSITE" id="PS50805"/>
    </source>
</evidence>
<feature type="domain" description="C2H2-type" evidence="11">
    <location>
        <begin position="434"/>
        <end position="459"/>
    </location>
</feature>
<keyword evidence="6" id="KW-0805">Transcription regulation</keyword>
<dbReference type="Gene3D" id="6.10.140.140">
    <property type="match status" value="1"/>
</dbReference>
<evidence type="ECO:0000256" key="7">
    <source>
        <dbReference type="ARBA" id="ARBA00023163"/>
    </source>
</evidence>
<dbReference type="Gene3D" id="3.30.160.60">
    <property type="entry name" value="Classic Zinc Finger"/>
    <property type="match status" value="5"/>
</dbReference>
<dbReference type="FunFam" id="3.30.160.60:FF:000032">
    <property type="entry name" value="Krueppel-like factor 4"/>
    <property type="match status" value="1"/>
</dbReference>
<name>Q2HPK2_RAT</name>
<keyword evidence="5" id="KW-0862">Zinc</keyword>
<dbReference type="GO" id="GO:0005634">
    <property type="term" value="C:nucleus"/>
    <property type="evidence" value="ECO:0007669"/>
    <property type="project" value="UniProtKB-SubCell"/>
</dbReference>
<keyword evidence="3" id="KW-0677">Repeat</keyword>
<sequence>MVRMHTTQNITFSVTFPRDVAVFSQEEWRKLDPLQKLYDVMLENYPTLVSVGQKPIRIISLEQLKPWGDPKRGHPPLLSLSPETLFPPWMLARHAVPRLLWHSFHTAEAREVKVGLRQASECVGMSPPPQESSLAASGMFTEDPLAASHYLRRQGSQDKTEANYLENDLTALFYAILFILRGLGFSSTHPAPPTPTYFPLRLCSHHGCWHVMQYPGFFGIPFIQQKPERKVGLRQASECVGMSPPPQEKLSIPIILIFPRFSIFWVVSLCAFYFYFLTGHISYPFLEAIPLKSGTRQGCPLSPYLFNIVSMTVDRPPGQKPFQCLMCIDAFILANRLQEHIIHHTGEKPYKCYDCERIFKINLPLARHRRGHTGEKPHTCAGCGKTFNTKSYLKAHLRTHTGHKPYHCDGCGWKFTCSDELTKHYGKHTGQRPFQCQKCDRAFYRSDHLALHLKRHVGD</sequence>
<dbReference type="Pfam" id="PF00096">
    <property type="entry name" value="zf-C2H2"/>
    <property type="match status" value="2"/>
</dbReference>
<evidence type="ECO:0000259" key="11">
    <source>
        <dbReference type="PROSITE" id="PS50157"/>
    </source>
</evidence>
<dbReference type="PANTHER" id="PTHR23235">
    <property type="entry name" value="KRUEPPEL-LIKE TRANSCRIPTION FACTOR"/>
    <property type="match status" value="1"/>
</dbReference>
<reference evidence="13" key="1">
    <citation type="submission" date="2006-02" db="EMBL/GenBank/DDBJ databases">
        <title>Rattus norvegicus skeletal muscle ischemic postconditioning associated protein 1 (Post-c1) mRNA, complete cds.</title>
        <authorList>
            <person name="Yang J."/>
            <person name="Hu Y."/>
            <person name="Liu C."/>
            <person name="Zhang Z."/>
            <person name="Li T."/>
            <person name="Zhang Q."/>
        </authorList>
    </citation>
    <scope>NUCLEOTIDE SEQUENCE</scope>
    <source>
        <tissue evidence="13">Skeletal muscle</tissue>
    </source>
</reference>
<dbReference type="InterPro" id="IPR036051">
    <property type="entry name" value="KRAB_dom_sf"/>
</dbReference>
<proteinExistence type="evidence at transcript level"/>
<dbReference type="AlphaFoldDB" id="Q2HPK2"/>
<organism evidence="13">
    <name type="scientific">Rattus norvegicus</name>
    <name type="common">Rat</name>
    <dbReference type="NCBI Taxonomy" id="10116"/>
    <lineage>
        <taxon>Eukaryota</taxon>
        <taxon>Metazoa</taxon>
        <taxon>Chordata</taxon>
        <taxon>Craniata</taxon>
        <taxon>Vertebrata</taxon>
        <taxon>Euteleostomi</taxon>
        <taxon>Mammalia</taxon>
        <taxon>Eutheria</taxon>
        <taxon>Euarchontoglires</taxon>
        <taxon>Glires</taxon>
        <taxon>Rodentia</taxon>
        <taxon>Myomorpha</taxon>
        <taxon>Muroidea</taxon>
        <taxon>Muridae</taxon>
        <taxon>Murinae</taxon>
        <taxon>Rattus</taxon>
    </lineage>
</organism>
<dbReference type="Pfam" id="PF01352">
    <property type="entry name" value="KRAB"/>
    <property type="match status" value="1"/>
</dbReference>
<evidence type="ECO:0000313" key="13">
    <source>
        <dbReference type="EMBL" id="CAJ77759.1"/>
    </source>
</evidence>
<dbReference type="SMART" id="SM00349">
    <property type="entry name" value="KRAB"/>
    <property type="match status" value="1"/>
</dbReference>
<evidence type="ECO:0000256" key="1">
    <source>
        <dbReference type="ARBA" id="ARBA00004123"/>
    </source>
</evidence>
<dbReference type="InterPro" id="IPR013087">
    <property type="entry name" value="Znf_C2H2_type"/>
</dbReference>
<feature type="domain" description="C2H2-type" evidence="11">
    <location>
        <begin position="322"/>
        <end position="349"/>
    </location>
</feature>
<dbReference type="CDD" id="cd07765">
    <property type="entry name" value="KRAB_A-box"/>
    <property type="match status" value="1"/>
</dbReference>
<feature type="domain" description="C2H2-type" evidence="11">
    <location>
        <begin position="378"/>
        <end position="405"/>
    </location>
</feature>
<dbReference type="GO" id="GO:0008270">
    <property type="term" value="F:zinc ion binding"/>
    <property type="evidence" value="ECO:0007669"/>
    <property type="project" value="UniProtKB-KW"/>
</dbReference>
<dbReference type="EMBL" id="AM231712">
    <property type="protein sequence ID" value="CAJ77759.1"/>
    <property type="molecule type" value="mRNA"/>
</dbReference>
<dbReference type="SUPFAM" id="SSF57667">
    <property type="entry name" value="beta-beta-alpha zinc fingers"/>
    <property type="match status" value="3"/>
</dbReference>
<protein>
    <submittedName>
        <fullName evidence="13">Ischemic postconditioning associated protein 1</fullName>
    </submittedName>
</protein>
<keyword evidence="4 9" id="KW-0863">Zinc-finger</keyword>
<dbReference type="PROSITE" id="PS50157">
    <property type="entry name" value="ZINC_FINGER_C2H2_2"/>
    <property type="match status" value="5"/>
</dbReference>
<accession>Q2HPK2</accession>
<dbReference type="FunFam" id="3.30.160.60:FF:002343">
    <property type="entry name" value="Zinc finger protein 33A"/>
    <property type="match status" value="1"/>
</dbReference>
<evidence type="ECO:0000256" key="5">
    <source>
        <dbReference type="ARBA" id="ARBA00022833"/>
    </source>
</evidence>
<keyword evidence="10" id="KW-0812">Transmembrane</keyword>
<dbReference type="PANTHER" id="PTHR23235:SF117">
    <property type="entry name" value="KRUEPPEL-LIKE FACTOR 4"/>
    <property type="match status" value="1"/>
</dbReference>
<evidence type="ECO:0000256" key="10">
    <source>
        <dbReference type="SAM" id="Phobius"/>
    </source>
</evidence>
<comment type="subcellular location">
    <subcellularLocation>
        <location evidence="1">Nucleus</location>
    </subcellularLocation>
</comment>
<dbReference type="InterPro" id="IPR001909">
    <property type="entry name" value="KRAB"/>
</dbReference>
<evidence type="ECO:0000256" key="2">
    <source>
        <dbReference type="ARBA" id="ARBA00022723"/>
    </source>
</evidence>
<dbReference type="GO" id="GO:0006355">
    <property type="term" value="P:regulation of DNA-templated transcription"/>
    <property type="evidence" value="ECO:0007669"/>
    <property type="project" value="InterPro"/>
</dbReference>
<keyword evidence="2" id="KW-0479">Metal-binding</keyword>
<feature type="domain" description="C2H2-type" evidence="11">
    <location>
        <begin position="350"/>
        <end position="377"/>
    </location>
</feature>
<evidence type="ECO:0000256" key="3">
    <source>
        <dbReference type="ARBA" id="ARBA00022737"/>
    </source>
</evidence>
<feature type="domain" description="KRAB" evidence="12">
    <location>
        <begin position="14"/>
        <end position="101"/>
    </location>
</feature>
<dbReference type="InterPro" id="IPR036236">
    <property type="entry name" value="Znf_C2H2_sf"/>
</dbReference>
<dbReference type="SMART" id="SM00355">
    <property type="entry name" value="ZnF_C2H2"/>
    <property type="match status" value="5"/>
</dbReference>
<evidence type="ECO:0000256" key="6">
    <source>
        <dbReference type="ARBA" id="ARBA00023015"/>
    </source>
</evidence>
<feature type="transmembrane region" description="Helical" evidence="10">
    <location>
        <begin position="252"/>
        <end position="276"/>
    </location>
</feature>
<keyword evidence="8" id="KW-0539">Nucleus</keyword>